<dbReference type="Proteomes" id="UP000887572">
    <property type="component" value="Unplaced"/>
</dbReference>
<proteinExistence type="predicted"/>
<evidence type="ECO:0000256" key="1">
    <source>
        <dbReference type="SAM" id="Phobius"/>
    </source>
</evidence>
<accession>A0A914HDH7</accession>
<feature type="transmembrane region" description="Helical" evidence="1">
    <location>
        <begin position="278"/>
        <end position="300"/>
    </location>
</feature>
<sequence>MMLKFPISRRTISLVKPKMIATSDNGAFIQVQTERVLSHQGLVDAALADILTAPNGLSNGGTEVSLIRAVAKGLVDASKGVMVDPRFQHELSVREAYDRGMFTSLRAAMKVTLAEAMRQGLIDAQSEWIVPSRASGVGPTIEERTQETVTETGQQLAPKIFPDKELQESVNTVRVRRTENSAVGGPGGVSVYRAVTGGKGSVEVPAQGYHVLEAERKGLLNLRTGVLFAPGTDRALSLEEALNLGILDARSPSVNDQHSGRQLTMEEALQKKTTIKEVVLSVGLVGGGVVVLASVAQSSLFNGRRSPVLKESALKSRDVWSSSGVSSVSLGSNERMVDLGGGKTVKVRGFCTSTSPVTIEKRLDEHDGALSTFGQKINELGQKFAEFGRDLSAFQERLISDKVAAYFHRLRSETIDSAWKAERYMLGVAVAIASAIITVMVTFGSYLKSQIGNEIGEVKAEQRESKKEVSAVKMDIRDVEAKIDTILALIQKNGKRN</sequence>
<dbReference type="SMART" id="SM00250">
    <property type="entry name" value="PLEC"/>
    <property type="match status" value="2"/>
</dbReference>
<reference evidence="3" key="1">
    <citation type="submission" date="2022-11" db="UniProtKB">
        <authorList>
            <consortium name="WormBaseParasite"/>
        </authorList>
    </citation>
    <scope>IDENTIFICATION</scope>
</reference>
<dbReference type="SUPFAM" id="SSF75399">
    <property type="entry name" value="Plakin repeat"/>
    <property type="match status" value="2"/>
</dbReference>
<dbReference type="InterPro" id="IPR035915">
    <property type="entry name" value="Plakin_repeat_sf"/>
</dbReference>
<dbReference type="AlphaFoldDB" id="A0A914HDH7"/>
<dbReference type="InterPro" id="IPR001101">
    <property type="entry name" value="Plectin_repeat"/>
</dbReference>
<evidence type="ECO:0000313" key="2">
    <source>
        <dbReference type="Proteomes" id="UP000887572"/>
    </source>
</evidence>
<feature type="transmembrane region" description="Helical" evidence="1">
    <location>
        <begin position="424"/>
        <end position="447"/>
    </location>
</feature>
<evidence type="ECO:0000313" key="3">
    <source>
        <dbReference type="WBParaSite" id="Gr19_v10_g15625.t1"/>
    </source>
</evidence>
<organism evidence="2 3">
    <name type="scientific">Globodera rostochiensis</name>
    <name type="common">Golden nematode worm</name>
    <name type="synonym">Heterodera rostochiensis</name>
    <dbReference type="NCBI Taxonomy" id="31243"/>
    <lineage>
        <taxon>Eukaryota</taxon>
        <taxon>Metazoa</taxon>
        <taxon>Ecdysozoa</taxon>
        <taxon>Nematoda</taxon>
        <taxon>Chromadorea</taxon>
        <taxon>Rhabditida</taxon>
        <taxon>Tylenchina</taxon>
        <taxon>Tylenchomorpha</taxon>
        <taxon>Tylenchoidea</taxon>
        <taxon>Heteroderidae</taxon>
        <taxon>Heteroderinae</taxon>
        <taxon>Globodera</taxon>
    </lineage>
</organism>
<name>A0A914HDH7_GLORO</name>
<keyword evidence="1" id="KW-0812">Transmembrane</keyword>
<keyword evidence="1" id="KW-1133">Transmembrane helix</keyword>
<dbReference type="WBParaSite" id="Gr19_v10_g15625.t1">
    <property type="protein sequence ID" value="Gr19_v10_g15625.t1"/>
    <property type="gene ID" value="Gr19_v10_g15625"/>
</dbReference>
<dbReference type="GO" id="GO:0005856">
    <property type="term" value="C:cytoskeleton"/>
    <property type="evidence" value="ECO:0007669"/>
    <property type="project" value="InterPro"/>
</dbReference>
<protein>
    <submittedName>
        <fullName evidence="3">Uncharacterized protein</fullName>
    </submittedName>
</protein>
<keyword evidence="2" id="KW-1185">Reference proteome</keyword>
<keyword evidence="1" id="KW-0472">Membrane</keyword>
<dbReference type="Gene3D" id="3.90.1290.10">
    <property type="entry name" value="Plakin repeat"/>
    <property type="match status" value="1"/>
</dbReference>